<dbReference type="Proteomes" id="UP000077266">
    <property type="component" value="Unassembled WGS sequence"/>
</dbReference>
<name>A0A165JGW8_EXIGL</name>
<dbReference type="InParanoid" id="A0A165JGW8"/>
<reference evidence="1 2" key="1">
    <citation type="journal article" date="2016" name="Mol. Biol. Evol.">
        <title>Comparative Genomics of Early-Diverging Mushroom-Forming Fungi Provides Insights into the Origins of Lignocellulose Decay Capabilities.</title>
        <authorList>
            <person name="Nagy L.G."/>
            <person name="Riley R."/>
            <person name="Tritt A."/>
            <person name="Adam C."/>
            <person name="Daum C."/>
            <person name="Floudas D."/>
            <person name="Sun H."/>
            <person name="Yadav J.S."/>
            <person name="Pangilinan J."/>
            <person name="Larsson K.H."/>
            <person name="Matsuura K."/>
            <person name="Barry K."/>
            <person name="Labutti K."/>
            <person name="Kuo R."/>
            <person name="Ohm R.A."/>
            <person name="Bhattacharya S.S."/>
            <person name="Shirouzu T."/>
            <person name="Yoshinaga Y."/>
            <person name="Martin F.M."/>
            <person name="Grigoriev I.V."/>
            <person name="Hibbett D.S."/>
        </authorList>
    </citation>
    <scope>NUCLEOTIDE SEQUENCE [LARGE SCALE GENOMIC DNA]</scope>
    <source>
        <strain evidence="1 2">HHB12029</strain>
    </source>
</reference>
<gene>
    <name evidence="1" type="ORF">EXIGLDRAFT_495950</name>
</gene>
<keyword evidence="2" id="KW-1185">Reference proteome</keyword>
<proteinExistence type="predicted"/>
<protein>
    <submittedName>
        <fullName evidence="1">Uncharacterized protein</fullName>
    </submittedName>
</protein>
<dbReference type="AlphaFoldDB" id="A0A165JGW8"/>
<organism evidence="1 2">
    <name type="scientific">Exidia glandulosa HHB12029</name>
    <dbReference type="NCBI Taxonomy" id="1314781"/>
    <lineage>
        <taxon>Eukaryota</taxon>
        <taxon>Fungi</taxon>
        <taxon>Dikarya</taxon>
        <taxon>Basidiomycota</taxon>
        <taxon>Agaricomycotina</taxon>
        <taxon>Agaricomycetes</taxon>
        <taxon>Auriculariales</taxon>
        <taxon>Exidiaceae</taxon>
        <taxon>Exidia</taxon>
    </lineage>
</organism>
<evidence type="ECO:0000313" key="2">
    <source>
        <dbReference type="Proteomes" id="UP000077266"/>
    </source>
</evidence>
<sequence length="111" mass="12776">MRRRSPAPAVPSRVFVSDHRDEWKRSRKGVWERCRRCVRTCRPSWMRTTAGGLQVRRGRAASAESTMTRIADAATCAQRRGRCTPLRTLLDVALVARRQSDQPKTYWSETS</sequence>
<evidence type="ECO:0000313" key="1">
    <source>
        <dbReference type="EMBL" id="KZV94830.1"/>
    </source>
</evidence>
<accession>A0A165JGW8</accession>
<dbReference type="EMBL" id="KV425966">
    <property type="protein sequence ID" value="KZV94830.1"/>
    <property type="molecule type" value="Genomic_DNA"/>
</dbReference>